<dbReference type="GO" id="GO:0006353">
    <property type="term" value="P:DNA-templated transcription termination"/>
    <property type="evidence" value="ECO:0007669"/>
    <property type="project" value="InterPro"/>
</dbReference>
<evidence type="ECO:0000313" key="8">
    <source>
        <dbReference type="Proteomes" id="UP000034739"/>
    </source>
</evidence>
<evidence type="ECO:0000256" key="2">
    <source>
        <dbReference type="ARBA" id="ARBA00022814"/>
    </source>
</evidence>
<dbReference type="InterPro" id="IPR011605">
    <property type="entry name" value="NusB_fam"/>
</dbReference>
<evidence type="ECO:0000259" key="6">
    <source>
        <dbReference type="Pfam" id="PF01029"/>
    </source>
</evidence>
<keyword evidence="5" id="KW-0804">Transcription</keyword>
<evidence type="ECO:0000256" key="1">
    <source>
        <dbReference type="ARBA" id="ARBA00005952"/>
    </source>
</evidence>
<name>A0A0G1WU61_9BACT</name>
<dbReference type="InterPro" id="IPR035926">
    <property type="entry name" value="NusB-like_sf"/>
</dbReference>
<dbReference type="NCBIfam" id="TIGR01951">
    <property type="entry name" value="nusB"/>
    <property type="match status" value="1"/>
</dbReference>
<organism evidence="7 8">
    <name type="scientific">Candidatus Gottesmanbacteria bacterium GW2011_GWA2_47_9</name>
    <dbReference type="NCBI Taxonomy" id="1618445"/>
    <lineage>
        <taxon>Bacteria</taxon>
        <taxon>Candidatus Gottesmaniibacteriota</taxon>
    </lineage>
</organism>
<gene>
    <name evidence="7" type="ORF">UY16_C0071G0006</name>
</gene>
<dbReference type="GO" id="GO:0005829">
    <property type="term" value="C:cytosol"/>
    <property type="evidence" value="ECO:0007669"/>
    <property type="project" value="TreeGrafter"/>
</dbReference>
<dbReference type="PATRIC" id="fig|1618445.3.peg.1292"/>
<evidence type="ECO:0000256" key="4">
    <source>
        <dbReference type="ARBA" id="ARBA00023015"/>
    </source>
</evidence>
<keyword evidence="3" id="KW-0694">RNA-binding</keyword>
<evidence type="ECO:0000256" key="5">
    <source>
        <dbReference type="ARBA" id="ARBA00023163"/>
    </source>
</evidence>
<dbReference type="InterPro" id="IPR006027">
    <property type="entry name" value="NusB_RsmB_TIM44"/>
</dbReference>
<accession>A0A0G1WU61</accession>
<dbReference type="PANTHER" id="PTHR11078:SF3">
    <property type="entry name" value="ANTITERMINATION NUSB DOMAIN-CONTAINING PROTEIN"/>
    <property type="match status" value="1"/>
</dbReference>
<keyword evidence="2" id="KW-0889">Transcription antitermination</keyword>
<keyword evidence="4" id="KW-0805">Transcription regulation</keyword>
<comment type="similarity">
    <text evidence="1">Belongs to the NusB family.</text>
</comment>
<dbReference type="Pfam" id="PF01029">
    <property type="entry name" value="NusB"/>
    <property type="match status" value="1"/>
</dbReference>
<dbReference type="PANTHER" id="PTHR11078">
    <property type="entry name" value="N UTILIZATION SUBSTANCE PROTEIN B-RELATED"/>
    <property type="match status" value="1"/>
</dbReference>
<dbReference type="Proteomes" id="UP000034739">
    <property type="component" value="Unassembled WGS sequence"/>
</dbReference>
<protein>
    <submittedName>
        <fullName evidence="7">N utilization substance protein B-like protein</fullName>
    </submittedName>
</protein>
<dbReference type="GO" id="GO:0003723">
    <property type="term" value="F:RNA binding"/>
    <property type="evidence" value="ECO:0007669"/>
    <property type="project" value="UniProtKB-KW"/>
</dbReference>
<comment type="caution">
    <text evidence="7">The sequence shown here is derived from an EMBL/GenBank/DDBJ whole genome shotgun (WGS) entry which is preliminary data.</text>
</comment>
<sequence length="102" mass="11337">MMQQLFAVSFGKDQPQHLVENILSNLQTLDGSIRASAPEWPIEKIAKIDLAILRLAVYELLVEKHEPPKVIIDEAVELAKEFGNESSPKFVNGVLGTILKTI</sequence>
<evidence type="ECO:0000313" key="7">
    <source>
        <dbReference type="EMBL" id="KKU85695.1"/>
    </source>
</evidence>
<dbReference type="SUPFAM" id="SSF48013">
    <property type="entry name" value="NusB-like"/>
    <property type="match status" value="1"/>
</dbReference>
<proteinExistence type="inferred from homology"/>
<dbReference type="GO" id="GO:0031564">
    <property type="term" value="P:transcription antitermination"/>
    <property type="evidence" value="ECO:0007669"/>
    <property type="project" value="UniProtKB-KW"/>
</dbReference>
<evidence type="ECO:0000256" key="3">
    <source>
        <dbReference type="ARBA" id="ARBA00022884"/>
    </source>
</evidence>
<feature type="domain" description="NusB/RsmB/TIM44" evidence="6">
    <location>
        <begin position="15"/>
        <end position="99"/>
    </location>
</feature>
<dbReference type="AlphaFoldDB" id="A0A0G1WU61"/>
<dbReference type="EMBL" id="LCOY01000071">
    <property type="protein sequence ID" value="KKU85695.1"/>
    <property type="molecule type" value="Genomic_DNA"/>
</dbReference>
<reference evidence="7 8" key="1">
    <citation type="journal article" date="2015" name="Nature">
        <title>rRNA introns, odd ribosomes, and small enigmatic genomes across a large radiation of phyla.</title>
        <authorList>
            <person name="Brown C.T."/>
            <person name="Hug L.A."/>
            <person name="Thomas B.C."/>
            <person name="Sharon I."/>
            <person name="Castelle C.J."/>
            <person name="Singh A."/>
            <person name="Wilkins M.J."/>
            <person name="Williams K.H."/>
            <person name="Banfield J.F."/>
        </authorList>
    </citation>
    <scope>NUCLEOTIDE SEQUENCE [LARGE SCALE GENOMIC DNA]</scope>
</reference>
<dbReference type="Gene3D" id="1.10.940.10">
    <property type="entry name" value="NusB-like"/>
    <property type="match status" value="1"/>
</dbReference>